<feature type="domain" description="Tn3 transposase DDE" evidence="1">
    <location>
        <begin position="1"/>
        <end position="234"/>
    </location>
</feature>
<reference evidence="2 3" key="1">
    <citation type="submission" date="2014-06" db="EMBL/GenBank/DDBJ databases">
        <authorList>
            <person name="Urmite Genomes Urmite Genomes"/>
        </authorList>
    </citation>
    <scope>NUCLEOTIDE SEQUENCE [LARGE SCALE GENOMIC DNA]</scope>
</reference>
<evidence type="ECO:0000313" key="3">
    <source>
        <dbReference type="Proteomes" id="UP000044071"/>
    </source>
</evidence>
<organism evidence="2 3">
    <name type="scientific">Legionella massiliensis</name>
    <dbReference type="NCBI Taxonomy" id="1034943"/>
    <lineage>
        <taxon>Bacteria</taxon>
        <taxon>Pseudomonadati</taxon>
        <taxon>Pseudomonadota</taxon>
        <taxon>Gammaproteobacteria</taxon>
        <taxon>Legionellales</taxon>
        <taxon>Legionellaceae</taxon>
        <taxon>Legionella</taxon>
    </lineage>
</organism>
<dbReference type="Pfam" id="PF01526">
    <property type="entry name" value="DDE_Tnp_Tn3"/>
    <property type="match status" value="1"/>
</dbReference>
<proteinExistence type="predicted"/>
<evidence type="ECO:0000313" key="2">
    <source>
        <dbReference type="EMBL" id="CDZ76839.1"/>
    </source>
</evidence>
<dbReference type="EMBL" id="CCSB01000001">
    <property type="protein sequence ID" value="CDZ76839.1"/>
    <property type="molecule type" value="Genomic_DNA"/>
</dbReference>
<dbReference type="eggNOG" id="COG4644">
    <property type="taxonomic scope" value="Bacteria"/>
</dbReference>
<gene>
    <name evidence="2" type="ORF">BN59_01115</name>
</gene>
<dbReference type="Proteomes" id="UP000044071">
    <property type="component" value="Unassembled WGS sequence"/>
</dbReference>
<sequence>MIEGVLRHCTDMEIDRQYVDSHGQSEVAFAFSHLLGFDLLPRLKAIASQKLYRPGDYKFGDYPNLESILTRPINWELIIQQYDEMIKYATALKQGTSDPEAILRRFTRNNIQHPTYKALAELGKMVKTIFLCRYIDSEELRQEIHEGLNVVENWNSANSFIFYGKGGEVATNRLEAQELSVLALHLLQISLVYVNTLMIQQVLNEPNWLSRMKLEDLRALTPLIYSHVNPYGVFELDMNTRLPIEVAA</sequence>
<accession>A0A078KYI5</accession>
<dbReference type="GO" id="GO:0004803">
    <property type="term" value="F:transposase activity"/>
    <property type="evidence" value="ECO:0007669"/>
    <property type="project" value="InterPro"/>
</dbReference>
<name>A0A078KYI5_9GAMM</name>
<dbReference type="GO" id="GO:0006313">
    <property type="term" value="P:DNA transposition"/>
    <property type="evidence" value="ECO:0007669"/>
    <property type="project" value="InterPro"/>
</dbReference>
<protein>
    <submittedName>
        <fullName evidence="2">Transposase, TnpA family</fullName>
    </submittedName>
</protein>
<evidence type="ECO:0000259" key="1">
    <source>
        <dbReference type="Pfam" id="PF01526"/>
    </source>
</evidence>
<keyword evidence="3" id="KW-1185">Reference proteome</keyword>
<dbReference type="STRING" id="1034943.BN59_01115"/>
<dbReference type="InterPro" id="IPR002513">
    <property type="entry name" value="Tn3_Tnp_DDE_dom"/>
</dbReference>
<dbReference type="AlphaFoldDB" id="A0A078KYI5"/>